<dbReference type="EMBL" id="WKPR01000007">
    <property type="protein sequence ID" value="MSB19689.1"/>
    <property type="molecule type" value="Genomic_DNA"/>
</dbReference>
<gene>
    <name evidence="1" type="ORF">GKE97_09175</name>
</gene>
<sequence>MENLPIGYLSCRSCGSIENCADLVSGLCPVCRRERAAHLAQLQSDYQEALQAGDPAASVEIAQLIRDYQQSEGVRLKNVPGAYRVS</sequence>
<protein>
    <submittedName>
        <fullName evidence="1">Uncharacterized protein</fullName>
    </submittedName>
</protein>
<evidence type="ECO:0000313" key="1">
    <source>
        <dbReference type="EMBL" id="MSB19689.1"/>
    </source>
</evidence>
<organism evidence="1 2">
    <name type="scientific">Flavonifractor plautii</name>
    <name type="common">Fusobacterium plautii</name>
    <dbReference type="NCBI Taxonomy" id="292800"/>
    <lineage>
        <taxon>Bacteria</taxon>
        <taxon>Bacillati</taxon>
        <taxon>Bacillota</taxon>
        <taxon>Clostridia</taxon>
        <taxon>Eubacteriales</taxon>
        <taxon>Oscillospiraceae</taxon>
        <taxon>Flavonifractor</taxon>
    </lineage>
</organism>
<dbReference type="Proteomes" id="UP000434475">
    <property type="component" value="Unassembled WGS sequence"/>
</dbReference>
<proteinExistence type="predicted"/>
<accession>A0A6I2R1A3</accession>
<evidence type="ECO:0000313" key="2">
    <source>
        <dbReference type="Proteomes" id="UP000434475"/>
    </source>
</evidence>
<dbReference type="RefSeq" id="WP_172697567.1">
    <property type="nucleotide sequence ID" value="NZ_WKPR01000007.1"/>
</dbReference>
<reference evidence="1 2" key="1">
    <citation type="journal article" date="2019" name="Nat. Med.">
        <title>A library of human gut bacterial isolates paired with longitudinal multiomics data enables mechanistic microbiome research.</title>
        <authorList>
            <person name="Poyet M."/>
            <person name="Groussin M."/>
            <person name="Gibbons S.M."/>
            <person name="Avila-Pacheco J."/>
            <person name="Jiang X."/>
            <person name="Kearney S.M."/>
            <person name="Perrotta A.R."/>
            <person name="Berdy B."/>
            <person name="Zhao S."/>
            <person name="Lieberman T.D."/>
            <person name="Swanson P.K."/>
            <person name="Smith M."/>
            <person name="Roesemann S."/>
            <person name="Alexander J.E."/>
            <person name="Rich S.A."/>
            <person name="Livny J."/>
            <person name="Vlamakis H."/>
            <person name="Clish C."/>
            <person name="Bullock K."/>
            <person name="Deik A."/>
            <person name="Scott J."/>
            <person name="Pierce K.A."/>
            <person name="Xavier R.J."/>
            <person name="Alm E.J."/>
        </authorList>
    </citation>
    <scope>NUCLEOTIDE SEQUENCE [LARGE SCALE GENOMIC DNA]</scope>
    <source>
        <strain evidence="1 2">BIOML-A2</strain>
    </source>
</reference>
<name>A0A6I2R1A3_FLAPL</name>
<dbReference type="AlphaFoldDB" id="A0A6I2R1A3"/>
<comment type="caution">
    <text evidence="1">The sequence shown here is derived from an EMBL/GenBank/DDBJ whole genome shotgun (WGS) entry which is preliminary data.</text>
</comment>